<dbReference type="HOGENOM" id="CLU_001265_0_1_1"/>
<dbReference type="InterPro" id="IPR020846">
    <property type="entry name" value="MFS_dom"/>
</dbReference>
<evidence type="ECO:0000256" key="1">
    <source>
        <dbReference type="ARBA" id="ARBA00004141"/>
    </source>
</evidence>
<dbReference type="InterPro" id="IPR036259">
    <property type="entry name" value="MFS_trans_sf"/>
</dbReference>
<evidence type="ECO:0000313" key="8">
    <source>
        <dbReference type="EMBL" id="KEF51228.1"/>
    </source>
</evidence>
<evidence type="ECO:0000256" key="4">
    <source>
        <dbReference type="ARBA" id="ARBA00022989"/>
    </source>
</evidence>
<dbReference type="AlphaFoldDB" id="A0A072NW27"/>
<feature type="transmembrane region" description="Helical" evidence="6">
    <location>
        <begin position="106"/>
        <end position="125"/>
    </location>
</feature>
<comment type="caution">
    <text evidence="8">The sequence shown here is derived from an EMBL/GenBank/DDBJ whole genome shotgun (WGS) entry which is preliminary data.</text>
</comment>
<dbReference type="FunFam" id="1.20.1250.20:FF:000068">
    <property type="entry name" value="MFS general substrate transporter"/>
    <property type="match status" value="1"/>
</dbReference>
<dbReference type="PANTHER" id="PTHR43791:SF52">
    <property type="entry name" value="TRANSPORTER, PUTATIVE (AFU_ORTHOLOGUE AFUA_1G11820)-RELATED"/>
    <property type="match status" value="1"/>
</dbReference>
<keyword evidence="5 6" id="KW-0472">Membrane</keyword>
<feature type="transmembrane region" description="Helical" evidence="6">
    <location>
        <begin position="306"/>
        <end position="326"/>
    </location>
</feature>
<dbReference type="OrthoDB" id="19923at2759"/>
<keyword evidence="2" id="KW-0813">Transport</keyword>
<dbReference type="Proteomes" id="UP000027920">
    <property type="component" value="Unassembled WGS sequence"/>
</dbReference>
<dbReference type="SUPFAM" id="SSF103473">
    <property type="entry name" value="MFS general substrate transporter"/>
    <property type="match status" value="1"/>
</dbReference>
<feature type="transmembrane region" description="Helical" evidence="6">
    <location>
        <begin position="267"/>
        <end position="294"/>
    </location>
</feature>
<reference evidence="8 9" key="1">
    <citation type="submission" date="2013-03" db="EMBL/GenBank/DDBJ databases">
        <title>The Genome Sequence of Exophiala aquamarina CBS 119918.</title>
        <authorList>
            <consortium name="The Broad Institute Genomics Platform"/>
            <person name="Cuomo C."/>
            <person name="de Hoog S."/>
            <person name="Gorbushina A."/>
            <person name="Walker B."/>
            <person name="Young S.K."/>
            <person name="Zeng Q."/>
            <person name="Gargeya S."/>
            <person name="Fitzgerald M."/>
            <person name="Haas B."/>
            <person name="Abouelleil A."/>
            <person name="Allen A.W."/>
            <person name="Alvarado L."/>
            <person name="Arachchi H.M."/>
            <person name="Berlin A.M."/>
            <person name="Chapman S.B."/>
            <person name="Gainer-Dewar J."/>
            <person name="Goldberg J."/>
            <person name="Griggs A."/>
            <person name="Gujja S."/>
            <person name="Hansen M."/>
            <person name="Howarth C."/>
            <person name="Imamovic A."/>
            <person name="Ireland A."/>
            <person name="Larimer J."/>
            <person name="McCowan C."/>
            <person name="Murphy C."/>
            <person name="Pearson M."/>
            <person name="Poon T.W."/>
            <person name="Priest M."/>
            <person name="Roberts A."/>
            <person name="Saif S."/>
            <person name="Shea T."/>
            <person name="Sisk P."/>
            <person name="Sykes S."/>
            <person name="Wortman J."/>
            <person name="Nusbaum C."/>
            <person name="Birren B."/>
        </authorList>
    </citation>
    <scope>NUCLEOTIDE SEQUENCE [LARGE SCALE GENOMIC DNA]</scope>
    <source>
        <strain evidence="8 9">CBS 119918</strain>
    </source>
</reference>
<evidence type="ECO:0000259" key="7">
    <source>
        <dbReference type="PROSITE" id="PS50850"/>
    </source>
</evidence>
<protein>
    <recommendedName>
        <fullName evidence="7">Major facilitator superfamily (MFS) profile domain-containing protein</fullName>
    </recommendedName>
</protein>
<dbReference type="Pfam" id="PF07690">
    <property type="entry name" value="MFS_1"/>
    <property type="match status" value="1"/>
</dbReference>
<evidence type="ECO:0000256" key="6">
    <source>
        <dbReference type="SAM" id="Phobius"/>
    </source>
</evidence>
<evidence type="ECO:0000313" key="9">
    <source>
        <dbReference type="Proteomes" id="UP000027920"/>
    </source>
</evidence>
<dbReference type="FunFam" id="1.20.1250.20:FF:000034">
    <property type="entry name" value="MFS general substrate transporter"/>
    <property type="match status" value="1"/>
</dbReference>
<proteinExistence type="predicted"/>
<feature type="transmembrane region" description="Helical" evidence="6">
    <location>
        <begin position="427"/>
        <end position="450"/>
    </location>
</feature>
<dbReference type="RefSeq" id="XP_013253818.1">
    <property type="nucleotide sequence ID" value="XM_013398364.1"/>
</dbReference>
<sequence length="485" mass="54054">MSEKDAVDQIETSMDQPAPLVETADRELEKKLLRKLDVKLIPPLFVLLMASFIDRVNIGNARLLGLEADLKLEGNQYNIALFVFFIPYVLLEVPANLILKKMRPSYWLPSLILGFGTITMCQGFTQSYAGLVICRFLIGVFEAGYFPGAIYLISMYYKRHELQVRVNFFFSAAILAGAFSGLLAYAIGHMGGIRGYNPWSWVFILEGVATVMLAIVSHFLIPDWPETSTFLEPSEKKLLLSRLAEDSGDAQMSTVNRKAAKRVFSDLKIYLGFLIYFACTTTAYAMALFIPTILHDFGWSPLRTQVMTIPVYIVAAVMCVVTAFVSDRVRHRCAFIAGWLSMGLVAWIILINAFSVSVGVRYMAIFFAATATNTAMSLSIVWLNNNMGGHFKRAVAAGMQIGLGNTGGIVASNVFLRHESPFYHTGYSVGIGALCLGLSATAGFLLLIHLENKRRDRGERDYLLQLPDEELRNLGDDHPSFRYTY</sequence>
<dbReference type="Gene3D" id="1.20.1250.20">
    <property type="entry name" value="MFS general substrate transporter like domains"/>
    <property type="match status" value="2"/>
</dbReference>
<feature type="transmembrane region" description="Helical" evidence="6">
    <location>
        <begin position="199"/>
        <end position="221"/>
    </location>
</feature>
<name>A0A072NW27_9EURO</name>
<feature type="transmembrane region" description="Helical" evidence="6">
    <location>
        <begin position="166"/>
        <end position="187"/>
    </location>
</feature>
<dbReference type="VEuPathDB" id="FungiDB:A1O9_12731"/>
<dbReference type="EMBL" id="AMGV01000026">
    <property type="protein sequence ID" value="KEF51228.1"/>
    <property type="molecule type" value="Genomic_DNA"/>
</dbReference>
<gene>
    <name evidence="8" type="ORF">A1O9_12731</name>
</gene>
<dbReference type="GO" id="GO:0022857">
    <property type="term" value="F:transmembrane transporter activity"/>
    <property type="evidence" value="ECO:0007669"/>
    <property type="project" value="InterPro"/>
</dbReference>
<dbReference type="GO" id="GO:0016020">
    <property type="term" value="C:membrane"/>
    <property type="evidence" value="ECO:0007669"/>
    <property type="project" value="UniProtKB-SubCell"/>
</dbReference>
<feature type="domain" description="Major facilitator superfamily (MFS) profile" evidence="7">
    <location>
        <begin position="40"/>
        <end position="455"/>
    </location>
</feature>
<keyword evidence="3 6" id="KW-0812">Transmembrane</keyword>
<dbReference type="PANTHER" id="PTHR43791">
    <property type="entry name" value="PERMEASE-RELATED"/>
    <property type="match status" value="1"/>
</dbReference>
<dbReference type="PROSITE" id="PS50850">
    <property type="entry name" value="MFS"/>
    <property type="match status" value="1"/>
</dbReference>
<feature type="transmembrane region" description="Helical" evidence="6">
    <location>
        <begin position="40"/>
        <end position="58"/>
    </location>
</feature>
<dbReference type="InterPro" id="IPR011701">
    <property type="entry name" value="MFS"/>
</dbReference>
<keyword evidence="9" id="KW-1185">Reference proteome</keyword>
<feature type="transmembrane region" description="Helical" evidence="6">
    <location>
        <begin position="333"/>
        <end position="356"/>
    </location>
</feature>
<dbReference type="GeneID" id="25287625"/>
<keyword evidence="4 6" id="KW-1133">Transmembrane helix</keyword>
<feature type="transmembrane region" description="Helical" evidence="6">
    <location>
        <begin position="362"/>
        <end position="383"/>
    </location>
</feature>
<feature type="transmembrane region" description="Helical" evidence="6">
    <location>
        <begin position="131"/>
        <end position="154"/>
    </location>
</feature>
<organism evidence="8 9">
    <name type="scientific">Exophiala aquamarina CBS 119918</name>
    <dbReference type="NCBI Taxonomy" id="1182545"/>
    <lineage>
        <taxon>Eukaryota</taxon>
        <taxon>Fungi</taxon>
        <taxon>Dikarya</taxon>
        <taxon>Ascomycota</taxon>
        <taxon>Pezizomycotina</taxon>
        <taxon>Eurotiomycetes</taxon>
        <taxon>Chaetothyriomycetidae</taxon>
        <taxon>Chaetothyriales</taxon>
        <taxon>Herpotrichiellaceae</taxon>
        <taxon>Exophiala</taxon>
    </lineage>
</organism>
<feature type="transmembrane region" description="Helical" evidence="6">
    <location>
        <begin position="78"/>
        <end position="99"/>
    </location>
</feature>
<evidence type="ECO:0000256" key="3">
    <source>
        <dbReference type="ARBA" id="ARBA00022692"/>
    </source>
</evidence>
<evidence type="ECO:0000256" key="5">
    <source>
        <dbReference type="ARBA" id="ARBA00023136"/>
    </source>
</evidence>
<comment type="subcellular location">
    <subcellularLocation>
        <location evidence="1">Membrane</location>
        <topology evidence="1">Multi-pass membrane protein</topology>
    </subcellularLocation>
</comment>
<evidence type="ECO:0000256" key="2">
    <source>
        <dbReference type="ARBA" id="ARBA00022448"/>
    </source>
</evidence>
<feature type="transmembrane region" description="Helical" evidence="6">
    <location>
        <begin position="395"/>
        <end position="415"/>
    </location>
</feature>
<accession>A0A072NW27</accession>